<name>A0A0P1BFA1_9BASI</name>
<evidence type="ECO:0000313" key="2">
    <source>
        <dbReference type="EMBL" id="CEH14150.1"/>
    </source>
</evidence>
<reference evidence="2 3" key="1">
    <citation type="submission" date="2014-09" db="EMBL/GenBank/DDBJ databases">
        <authorList>
            <person name="Magalhaes I.L.F."/>
            <person name="Oliveira U."/>
            <person name="Santos F.R."/>
            <person name="Vidigal T.H.D.A."/>
            <person name="Brescovit A.D."/>
            <person name="Santos A.J."/>
        </authorList>
    </citation>
    <scope>NUCLEOTIDE SEQUENCE [LARGE SCALE GENOMIC DNA]</scope>
</reference>
<feature type="region of interest" description="Disordered" evidence="1">
    <location>
        <begin position="20"/>
        <end position="42"/>
    </location>
</feature>
<accession>A0A0P1BFA1</accession>
<evidence type="ECO:0000256" key="1">
    <source>
        <dbReference type="SAM" id="MobiDB-lite"/>
    </source>
</evidence>
<protein>
    <submittedName>
        <fullName evidence="2">Uncharacterized protein</fullName>
    </submittedName>
</protein>
<dbReference type="Proteomes" id="UP000054845">
    <property type="component" value="Unassembled WGS sequence"/>
</dbReference>
<keyword evidence="3" id="KW-1185">Reference proteome</keyword>
<organism evidence="2 3">
    <name type="scientific">Ceraceosorus bombacis</name>
    <dbReference type="NCBI Taxonomy" id="401625"/>
    <lineage>
        <taxon>Eukaryota</taxon>
        <taxon>Fungi</taxon>
        <taxon>Dikarya</taxon>
        <taxon>Basidiomycota</taxon>
        <taxon>Ustilaginomycotina</taxon>
        <taxon>Exobasidiomycetes</taxon>
        <taxon>Ceraceosorales</taxon>
        <taxon>Ceraceosoraceae</taxon>
        <taxon>Ceraceosorus</taxon>
    </lineage>
</organism>
<sequence length="88" mass="9945">MCGESRVWLYTRTSTRRRLKTHTRQSDVLARSSSSIKHQASSPTLISSRQLDAILPSSSKTKTPIPQVLIPTDKRARCSLTWLDHIAQ</sequence>
<dbReference type="AlphaFoldDB" id="A0A0P1BFA1"/>
<feature type="compositionally biased region" description="Polar residues" evidence="1">
    <location>
        <begin position="31"/>
        <end position="42"/>
    </location>
</feature>
<evidence type="ECO:0000313" key="3">
    <source>
        <dbReference type="Proteomes" id="UP000054845"/>
    </source>
</evidence>
<dbReference type="EMBL" id="CCYA01000240">
    <property type="protein sequence ID" value="CEH14150.1"/>
    <property type="molecule type" value="Genomic_DNA"/>
</dbReference>
<proteinExistence type="predicted"/>